<dbReference type="HAMAP" id="MF_00758">
    <property type="entry name" value="UPF0301"/>
    <property type="match status" value="1"/>
</dbReference>
<comment type="similarity">
    <text evidence="1 2">Belongs to the UPF0301 (AlgH) family.</text>
</comment>
<dbReference type="Gene3D" id="3.40.1740.10">
    <property type="entry name" value="VC0467-like"/>
    <property type="match status" value="1"/>
</dbReference>
<evidence type="ECO:0000313" key="3">
    <source>
        <dbReference type="EMBL" id="PCJ43681.1"/>
    </source>
</evidence>
<dbReference type="Proteomes" id="UP000228987">
    <property type="component" value="Unassembled WGS sequence"/>
</dbReference>
<sequence length="199" mass="21760">MEQQTSSSATGLNDQLLIAMPQLEDSFFENSVIYMWQHSDEGAIGIALNLPLPIKLSELLEQLGIEDERPHGSSQTVLCGGPVEPNKGFILHDNLHHKDSEFRSWDATLTLGNNLFITTSQDILEDIALGKGPQNYFVILGCSGWGPGQIEQEITQNSWFSCPANKALIFSTEFDNKAELAAASLGFELSQLSSDQGSC</sequence>
<evidence type="ECO:0000256" key="1">
    <source>
        <dbReference type="ARBA" id="ARBA00009600"/>
    </source>
</evidence>
<organism evidence="3 4">
    <name type="scientific">SAR86 cluster bacterium</name>
    <dbReference type="NCBI Taxonomy" id="2030880"/>
    <lineage>
        <taxon>Bacteria</taxon>
        <taxon>Pseudomonadati</taxon>
        <taxon>Pseudomonadota</taxon>
        <taxon>Gammaproteobacteria</taxon>
        <taxon>SAR86 cluster</taxon>
    </lineage>
</organism>
<name>A0A2A5CJJ4_9GAMM</name>
<dbReference type="PANTHER" id="PTHR30327:SF1">
    <property type="entry name" value="UPF0301 PROTEIN YQGE"/>
    <property type="match status" value="1"/>
</dbReference>
<dbReference type="PANTHER" id="PTHR30327">
    <property type="entry name" value="UNCHARACTERIZED PROTEIN YQGE"/>
    <property type="match status" value="1"/>
</dbReference>
<dbReference type="GO" id="GO:0005829">
    <property type="term" value="C:cytosol"/>
    <property type="evidence" value="ECO:0007669"/>
    <property type="project" value="TreeGrafter"/>
</dbReference>
<dbReference type="EMBL" id="NVWI01000001">
    <property type="protein sequence ID" value="PCJ43681.1"/>
    <property type="molecule type" value="Genomic_DNA"/>
</dbReference>
<proteinExistence type="inferred from homology"/>
<dbReference type="SUPFAM" id="SSF143456">
    <property type="entry name" value="VC0467-like"/>
    <property type="match status" value="1"/>
</dbReference>
<dbReference type="Pfam" id="PF02622">
    <property type="entry name" value="DUF179"/>
    <property type="match status" value="1"/>
</dbReference>
<gene>
    <name evidence="3" type="ORF">COA71_02075</name>
</gene>
<comment type="caution">
    <text evidence="3">The sequence shown here is derived from an EMBL/GenBank/DDBJ whole genome shotgun (WGS) entry which is preliminary data.</text>
</comment>
<reference evidence="4" key="1">
    <citation type="submission" date="2017-08" db="EMBL/GenBank/DDBJ databases">
        <title>A dynamic microbial community with high functional redundancy inhabits the cold, oxic subseafloor aquifer.</title>
        <authorList>
            <person name="Tully B.J."/>
            <person name="Wheat C.G."/>
            <person name="Glazer B.T."/>
            <person name="Huber J.A."/>
        </authorList>
    </citation>
    <scope>NUCLEOTIDE SEQUENCE [LARGE SCALE GENOMIC DNA]</scope>
</reference>
<dbReference type="InterPro" id="IPR003774">
    <property type="entry name" value="AlgH-like"/>
</dbReference>
<dbReference type="AlphaFoldDB" id="A0A2A5CJJ4"/>
<evidence type="ECO:0000313" key="4">
    <source>
        <dbReference type="Proteomes" id="UP000228987"/>
    </source>
</evidence>
<protein>
    <recommendedName>
        <fullName evidence="2">UPF0301 protein COA71_02075</fullName>
    </recommendedName>
</protein>
<evidence type="ECO:0000256" key="2">
    <source>
        <dbReference type="HAMAP-Rule" id="MF_00758"/>
    </source>
</evidence>
<accession>A0A2A5CJJ4</accession>